<protein>
    <submittedName>
        <fullName evidence="1">Uncharacterized protein</fullName>
    </submittedName>
</protein>
<accession>X1IR81</accession>
<comment type="caution">
    <text evidence="1">The sequence shown here is derived from an EMBL/GenBank/DDBJ whole genome shotgun (WGS) entry which is preliminary data.</text>
</comment>
<dbReference type="AlphaFoldDB" id="X1IR81"/>
<dbReference type="SUPFAM" id="SSF51126">
    <property type="entry name" value="Pectin lyase-like"/>
    <property type="match status" value="1"/>
</dbReference>
<dbReference type="InterPro" id="IPR011050">
    <property type="entry name" value="Pectin_lyase_fold/virulence"/>
</dbReference>
<evidence type="ECO:0000313" key="1">
    <source>
        <dbReference type="EMBL" id="GAH84946.1"/>
    </source>
</evidence>
<reference evidence="1" key="1">
    <citation type="journal article" date="2014" name="Front. Microbiol.">
        <title>High frequency of phylogenetically diverse reductive dehalogenase-homologous genes in deep subseafloor sedimentary metagenomes.</title>
        <authorList>
            <person name="Kawai M."/>
            <person name="Futagami T."/>
            <person name="Toyoda A."/>
            <person name="Takaki Y."/>
            <person name="Nishi S."/>
            <person name="Hori S."/>
            <person name="Arai W."/>
            <person name="Tsubouchi T."/>
            <person name="Morono Y."/>
            <person name="Uchiyama I."/>
            <person name="Ito T."/>
            <person name="Fujiyama A."/>
            <person name="Inagaki F."/>
            <person name="Takami H."/>
        </authorList>
    </citation>
    <scope>NUCLEOTIDE SEQUENCE</scope>
    <source>
        <strain evidence="1">Expedition CK06-06</strain>
    </source>
</reference>
<name>X1IR81_9ZZZZ</name>
<dbReference type="EMBL" id="BARU01045136">
    <property type="protein sequence ID" value="GAH84946.1"/>
    <property type="molecule type" value="Genomic_DNA"/>
</dbReference>
<feature type="non-terminal residue" evidence="1">
    <location>
        <position position="82"/>
    </location>
</feature>
<organism evidence="1">
    <name type="scientific">marine sediment metagenome</name>
    <dbReference type="NCBI Taxonomy" id="412755"/>
    <lineage>
        <taxon>unclassified sequences</taxon>
        <taxon>metagenomes</taxon>
        <taxon>ecological metagenomes</taxon>
    </lineage>
</organism>
<sequence length="82" mass="8920">MGSAIQAIPGMSGVVSRPPAIGRVFFVDTSGLDTNNGIDPGTPFLTIEHAIGECEDDRNDYIYVLDCWDADDYPITIDKSRI</sequence>
<gene>
    <name evidence="1" type="ORF">S03H2_68605</name>
</gene>
<proteinExistence type="predicted"/>